<dbReference type="STRING" id="861450.HMPREF0080_01856"/>
<evidence type="ECO:0000256" key="4">
    <source>
        <dbReference type="ARBA" id="ARBA00022692"/>
    </source>
</evidence>
<organism evidence="9 10">
    <name type="scientific">Anaeroglobus geminatus F0357</name>
    <dbReference type="NCBI Taxonomy" id="861450"/>
    <lineage>
        <taxon>Bacteria</taxon>
        <taxon>Bacillati</taxon>
        <taxon>Bacillota</taxon>
        <taxon>Negativicutes</taxon>
        <taxon>Veillonellales</taxon>
        <taxon>Veillonellaceae</taxon>
        <taxon>Anaeroglobus</taxon>
    </lineage>
</organism>
<dbReference type="HOGENOM" id="CLU_028667_0_0_9"/>
<gene>
    <name evidence="9" type="ORF">HMPREF0080_01856</name>
</gene>
<comment type="subcellular location">
    <subcellularLocation>
        <location evidence="1">Cell membrane</location>
        <topology evidence="1">Multi-pass membrane protein</topology>
    </subcellularLocation>
</comment>
<evidence type="ECO:0000313" key="10">
    <source>
        <dbReference type="Proteomes" id="UP000005481"/>
    </source>
</evidence>
<evidence type="ECO:0000256" key="2">
    <source>
        <dbReference type="ARBA" id="ARBA00004936"/>
    </source>
</evidence>
<dbReference type="Proteomes" id="UP000005481">
    <property type="component" value="Unassembled WGS sequence"/>
</dbReference>
<evidence type="ECO:0000256" key="6">
    <source>
        <dbReference type="ARBA" id="ARBA00023136"/>
    </source>
</evidence>
<reference evidence="9 10" key="1">
    <citation type="submission" date="2011-08" db="EMBL/GenBank/DDBJ databases">
        <authorList>
            <person name="Weinstock G."/>
            <person name="Sodergren E."/>
            <person name="Clifton S."/>
            <person name="Fulton L."/>
            <person name="Fulton B."/>
            <person name="Courtney L."/>
            <person name="Fronick C."/>
            <person name="Harrison M."/>
            <person name="Strong C."/>
            <person name="Farmer C."/>
            <person name="Delahaunty K."/>
            <person name="Markovic C."/>
            <person name="Hall O."/>
            <person name="Minx P."/>
            <person name="Tomlinson C."/>
            <person name="Mitreva M."/>
            <person name="Hou S."/>
            <person name="Chen J."/>
            <person name="Wollam A."/>
            <person name="Pepin K.H."/>
            <person name="Johnson M."/>
            <person name="Bhonagiri V."/>
            <person name="Zhang X."/>
            <person name="Suruliraj S."/>
            <person name="Warren W."/>
            <person name="Chinwalla A."/>
            <person name="Mardis E.R."/>
            <person name="Wilson R.K."/>
        </authorList>
    </citation>
    <scope>NUCLEOTIDE SEQUENCE [LARGE SCALE GENOMIC DNA]</scope>
    <source>
        <strain evidence="9 10">F0357</strain>
    </source>
</reference>
<dbReference type="SUPFAM" id="SSF53649">
    <property type="entry name" value="Alkaline phosphatase-like"/>
    <property type="match status" value="1"/>
</dbReference>
<protein>
    <submittedName>
        <fullName evidence="9">Arylsulfatase</fullName>
    </submittedName>
</protein>
<dbReference type="Pfam" id="PF00884">
    <property type="entry name" value="Sulfatase"/>
    <property type="match status" value="1"/>
</dbReference>
<feature type="transmembrane region" description="Helical" evidence="7">
    <location>
        <begin position="12"/>
        <end position="31"/>
    </location>
</feature>
<comment type="caution">
    <text evidence="9">The sequence shown here is derived from an EMBL/GenBank/DDBJ whole genome shotgun (WGS) entry which is preliminary data.</text>
</comment>
<feature type="domain" description="Sulfatase N-terminal" evidence="8">
    <location>
        <begin position="288"/>
        <end position="579"/>
    </location>
</feature>
<dbReference type="PANTHER" id="PTHR47371:SF3">
    <property type="entry name" value="PHOSPHOGLYCEROL TRANSFERASE I"/>
    <property type="match status" value="1"/>
</dbReference>
<keyword evidence="5 7" id="KW-1133">Transmembrane helix</keyword>
<dbReference type="InterPro" id="IPR050448">
    <property type="entry name" value="OpgB/LTA_synthase_biosynth"/>
</dbReference>
<feature type="transmembrane region" description="Helical" evidence="7">
    <location>
        <begin position="177"/>
        <end position="196"/>
    </location>
</feature>
<evidence type="ECO:0000256" key="1">
    <source>
        <dbReference type="ARBA" id="ARBA00004651"/>
    </source>
</evidence>
<dbReference type="InterPro" id="IPR017850">
    <property type="entry name" value="Alkaline_phosphatase_core_sf"/>
</dbReference>
<sequence>MFYGVQQDVKLALLAPLFCAVFRLIFILAYAPDKTLRGNEKKWIECFRYGFWWGMDYNAYVFLVLFLLVTVPGIFFSSYYTVGNYVRITLLGLYMLALYIAFSGRMIFYYHFHDIFNPTLRLGGKADKKNLMDIFFNQNHGILILAGIIPYLLTYTGMAALLIHVPLLIYPQISSRVLNLGINIFLFIVSILFFYWCRYGGTLNHRKKPEWDTVPEVVKNDIFFGKATYDDFINLKNIYRQPVHEILNHSDEESEKILEPALHVRNKENILHAFRRFAEGARITKPKHIFFIVGESYTQAPFDEEFSNLHIVDNGKRFRNNEHTFVINNFLPAGMISQPAITSLISGIFDCNLEINERQDFRNKPPVTSLPAQLSKLGYKTVLWYGGSLSWSSIGEFSKSMGFDVALSGNVICAKDAPKTWLGVYDHIFLDGIKHNLEKYDDEPSFHFIYTTSNHGPYTIPIEKYGINVGRIFSDFPESMKRNKTLLADLGTYYYVDWAQTSFIEEIKKRYADSLIVVTGDHSRLVIPLGSERYPRKSPTVREMYCTSFAMYHQEIKADMFTTTRIGGHMNIIPTLFELIAPEGYEYYALMPSFFEKVNQVVTPYHWLTDDRIGYYGDRIAQYFCDYQNIEQNIVEFEAIRNAYSEVTGWYIRHCK</sequence>
<dbReference type="PANTHER" id="PTHR47371">
    <property type="entry name" value="LIPOTEICHOIC ACID SYNTHASE"/>
    <property type="match status" value="1"/>
</dbReference>
<comment type="pathway">
    <text evidence="2">Cell wall biogenesis; lipoteichoic acid biosynthesis.</text>
</comment>
<dbReference type="CDD" id="cd16015">
    <property type="entry name" value="LTA_synthase"/>
    <property type="match status" value="1"/>
</dbReference>
<evidence type="ECO:0000256" key="5">
    <source>
        <dbReference type="ARBA" id="ARBA00022989"/>
    </source>
</evidence>
<dbReference type="PATRIC" id="fig|861450.3.peg.1714"/>
<evidence type="ECO:0000256" key="3">
    <source>
        <dbReference type="ARBA" id="ARBA00022475"/>
    </source>
</evidence>
<dbReference type="GO" id="GO:0005886">
    <property type="term" value="C:plasma membrane"/>
    <property type="evidence" value="ECO:0007669"/>
    <property type="project" value="UniProtKB-SubCell"/>
</dbReference>
<dbReference type="AlphaFoldDB" id="G9YJK3"/>
<evidence type="ECO:0000313" key="9">
    <source>
        <dbReference type="EMBL" id="EHM38402.1"/>
    </source>
</evidence>
<dbReference type="eggNOG" id="COG1368">
    <property type="taxonomic scope" value="Bacteria"/>
</dbReference>
<dbReference type="InterPro" id="IPR000917">
    <property type="entry name" value="Sulfatase_N"/>
</dbReference>
<keyword evidence="3" id="KW-1003">Cell membrane</keyword>
<dbReference type="Gene3D" id="3.40.720.10">
    <property type="entry name" value="Alkaline Phosphatase, subunit A"/>
    <property type="match status" value="1"/>
</dbReference>
<name>G9YJK3_9FIRM</name>
<evidence type="ECO:0000256" key="7">
    <source>
        <dbReference type="SAM" id="Phobius"/>
    </source>
</evidence>
<feature type="transmembrane region" description="Helical" evidence="7">
    <location>
        <begin position="142"/>
        <end position="165"/>
    </location>
</feature>
<keyword evidence="4 7" id="KW-0812">Transmembrane</keyword>
<accession>G9YJK3</accession>
<evidence type="ECO:0000259" key="8">
    <source>
        <dbReference type="Pfam" id="PF00884"/>
    </source>
</evidence>
<keyword evidence="6 7" id="KW-0472">Membrane</keyword>
<feature type="transmembrane region" description="Helical" evidence="7">
    <location>
        <begin position="57"/>
        <end position="76"/>
    </location>
</feature>
<dbReference type="EMBL" id="AGCJ01000081">
    <property type="protein sequence ID" value="EHM38402.1"/>
    <property type="molecule type" value="Genomic_DNA"/>
</dbReference>
<proteinExistence type="predicted"/>
<keyword evidence="10" id="KW-1185">Reference proteome</keyword>
<feature type="transmembrane region" description="Helical" evidence="7">
    <location>
        <begin position="88"/>
        <end position="112"/>
    </location>
</feature>